<protein>
    <recommendedName>
        <fullName evidence="7">Protein PLASTID MOVEMENT IMPAIRED 2</fullName>
    </recommendedName>
</protein>
<evidence type="ECO:0000256" key="4">
    <source>
        <dbReference type="SAM" id="MobiDB-lite"/>
    </source>
</evidence>
<feature type="region of interest" description="Disordered" evidence="4">
    <location>
        <begin position="537"/>
        <end position="598"/>
    </location>
</feature>
<proteinExistence type="inferred from homology"/>
<feature type="coiled-coil region" evidence="3">
    <location>
        <begin position="266"/>
        <end position="405"/>
    </location>
</feature>
<evidence type="ECO:0000256" key="3">
    <source>
        <dbReference type="SAM" id="Coils"/>
    </source>
</evidence>
<dbReference type="GO" id="GO:0005829">
    <property type="term" value="C:cytosol"/>
    <property type="evidence" value="ECO:0007669"/>
    <property type="project" value="TreeGrafter"/>
</dbReference>
<keyword evidence="2 3" id="KW-0175">Coiled coil</keyword>
<dbReference type="PANTHER" id="PTHR32054">
    <property type="entry name" value="HEAVY CHAIN, PUTATIVE, EXPRESSED-RELATED-RELATED"/>
    <property type="match status" value="1"/>
</dbReference>
<accession>A0AAF0WRN7</accession>
<feature type="compositionally biased region" description="Polar residues" evidence="4">
    <location>
        <begin position="8"/>
        <end position="18"/>
    </location>
</feature>
<evidence type="ECO:0000313" key="5">
    <source>
        <dbReference type="EMBL" id="WOG92890.1"/>
    </source>
</evidence>
<dbReference type="EMBL" id="CP093345">
    <property type="protein sequence ID" value="WOG92890.1"/>
    <property type="molecule type" value="Genomic_DNA"/>
</dbReference>
<feature type="region of interest" description="Disordered" evidence="4">
    <location>
        <begin position="1"/>
        <end position="49"/>
    </location>
</feature>
<dbReference type="InterPro" id="IPR008545">
    <property type="entry name" value="Web"/>
</dbReference>
<comment type="similarity">
    <text evidence="1">Belongs to the WEB family.</text>
</comment>
<feature type="compositionally biased region" description="Basic and acidic residues" evidence="4">
    <location>
        <begin position="19"/>
        <end position="49"/>
    </location>
</feature>
<dbReference type="GO" id="GO:0009903">
    <property type="term" value="P:chloroplast avoidance movement"/>
    <property type="evidence" value="ECO:0007669"/>
    <property type="project" value="TreeGrafter"/>
</dbReference>
<dbReference type="GO" id="GO:0009904">
    <property type="term" value="P:chloroplast accumulation movement"/>
    <property type="evidence" value="ECO:0007669"/>
    <property type="project" value="TreeGrafter"/>
</dbReference>
<evidence type="ECO:0000313" key="6">
    <source>
        <dbReference type="Proteomes" id="UP000077755"/>
    </source>
</evidence>
<dbReference type="AlphaFoldDB" id="A0AAF0WRN7"/>
<feature type="compositionally biased region" description="Polar residues" evidence="4">
    <location>
        <begin position="544"/>
        <end position="574"/>
    </location>
</feature>
<feature type="coiled-coil region" evidence="3">
    <location>
        <begin position="58"/>
        <end position="236"/>
    </location>
</feature>
<dbReference type="Proteomes" id="UP000077755">
    <property type="component" value="Chromosome 3"/>
</dbReference>
<keyword evidence="6" id="KW-1185">Reference proteome</keyword>
<evidence type="ECO:0000256" key="1">
    <source>
        <dbReference type="ARBA" id="ARBA00005485"/>
    </source>
</evidence>
<reference evidence="5" key="1">
    <citation type="journal article" date="2016" name="Nat. Genet.">
        <title>A high-quality carrot genome assembly provides new insights into carotenoid accumulation and asterid genome evolution.</title>
        <authorList>
            <person name="Iorizzo M."/>
            <person name="Ellison S."/>
            <person name="Senalik D."/>
            <person name="Zeng P."/>
            <person name="Satapoomin P."/>
            <person name="Huang J."/>
            <person name="Bowman M."/>
            <person name="Iovene M."/>
            <person name="Sanseverino W."/>
            <person name="Cavagnaro P."/>
            <person name="Yildiz M."/>
            <person name="Macko-Podgorni A."/>
            <person name="Moranska E."/>
            <person name="Grzebelus E."/>
            <person name="Grzebelus D."/>
            <person name="Ashrafi H."/>
            <person name="Zheng Z."/>
            <person name="Cheng S."/>
            <person name="Spooner D."/>
            <person name="Van Deynze A."/>
            <person name="Simon P."/>
        </authorList>
    </citation>
    <scope>NUCLEOTIDE SEQUENCE</scope>
    <source>
        <tissue evidence="5">Leaf</tissue>
    </source>
</reference>
<organism evidence="5 6">
    <name type="scientific">Daucus carota subsp. sativus</name>
    <name type="common">Carrot</name>
    <dbReference type="NCBI Taxonomy" id="79200"/>
    <lineage>
        <taxon>Eukaryota</taxon>
        <taxon>Viridiplantae</taxon>
        <taxon>Streptophyta</taxon>
        <taxon>Embryophyta</taxon>
        <taxon>Tracheophyta</taxon>
        <taxon>Spermatophyta</taxon>
        <taxon>Magnoliopsida</taxon>
        <taxon>eudicotyledons</taxon>
        <taxon>Gunneridae</taxon>
        <taxon>Pentapetalae</taxon>
        <taxon>asterids</taxon>
        <taxon>campanulids</taxon>
        <taxon>Apiales</taxon>
        <taxon>Apiaceae</taxon>
        <taxon>Apioideae</taxon>
        <taxon>Scandiceae</taxon>
        <taxon>Daucinae</taxon>
        <taxon>Daucus</taxon>
        <taxon>Daucus sect. Daucus</taxon>
    </lineage>
</organism>
<evidence type="ECO:0008006" key="7">
    <source>
        <dbReference type="Google" id="ProtNLM"/>
    </source>
</evidence>
<dbReference type="Pfam" id="PF05701">
    <property type="entry name" value="WEMBL"/>
    <property type="match status" value="1"/>
</dbReference>
<gene>
    <name evidence="5" type="ORF">DCAR_0312167</name>
</gene>
<reference evidence="5" key="2">
    <citation type="submission" date="2022-03" db="EMBL/GenBank/DDBJ databases">
        <title>Draft title - Genomic analysis of global carrot germplasm unveils the trajectory of domestication and the origin of high carotenoid orange carrot.</title>
        <authorList>
            <person name="Iorizzo M."/>
            <person name="Ellison S."/>
            <person name="Senalik D."/>
            <person name="Macko-Podgorni A."/>
            <person name="Grzebelus D."/>
            <person name="Bostan H."/>
            <person name="Rolling W."/>
            <person name="Curaba J."/>
            <person name="Simon P."/>
        </authorList>
    </citation>
    <scope>NUCLEOTIDE SEQUENCE</scope>
    <source>
        <tissue evidence="5">Leaf</tissue>
    </source>
</reference>
<evidence type="ECO:0000256" key="2">
    <source>
        <dbReference type="ARBA" id="ARBA00023054"/>
    </source>
</evidence>
<feature type="compositionally biased region" description="Polar residues" evidence="4">
    <location>
        <begin position="589"/>
        <end position="598"/>
    </location>
</feature>
<name>A0AAF0WRN7_DAUCS</name>
<dbReference type="PANTHER" id="PTHR32054:SF2">
    <property type="entry name" value="PROTEIN PLASTID MOVEMENT IMPAIRED 2"/>
    <property type="match status" value="1"/>
</dbReference>
<sequence>MHTHIFYASSNIDLSPSPTKRDVHSTRRETSQFRNSTRDAEAARAKTESELFEAKKTVKDLASRIEESNSRVKKIEELEKQTKSRELGQDQRCNRREDDRYVEIIKELDYIKQEIRKLKADMAFVLDQKRDAEKETEASSSKIKSYSGSVEVLRKEIDELNEEHVLVELARMEANKEYKEIEAKRKEDAKQHSSVLEGTRKKVSDLNDLFEEINSTEELQNKLANTTYDVDTLKNELALVMSKDTKKSEGLEYAEKGEESESPSFLQLVLEELEAAKKELALINEEGFQFTASMDIIRDEVKHLSEEIARLKKTEEKADLTVQSLNSKLLRANLKLEAVCAAVKEANSMSTSLEVALEQLKTEAEAAKREKELISEDTAKMKAEVPKIESEIDILQAKLEAAIQELGSVKSSEATALENLKAIVENSMRSRASASRHSATITISTFEFEYLKGRAAGAEELADKKVAAAHAWIEALKASEKEILMKTEIAHRELREERNAHETEEPVLTKVSDNEVQIPGRKVDKFIEPTKMQLEVPPRKSVNKYGTLTPSRRSRVRTSASPANRNMSKSNSSSLDRKRKGVPTLAKFLSSNNNERNQ</sequence>